<proteinExistence type="predicted"/>
<dbReference type="RefSeq" id="XP_020067139.1">
    <property type="nucleotide sequence ID" value="XM_020208836.1"/>
</dbReference>
<protein>
    <submittedName>
        <fullName evidence="1">Uncharacterized protein</fullName>
    </submittedName>
</protein>
<name>A0A1E4SRE8_9ASCO</name>
<accession>A0A1E4SRE8</accession>
<reference evidence="2" key="1">
    <citation type="submission" date="2016-05" db="EMBL/GenBank/DDBJ databases">
        <title>Comparative genomics of biotechnologically important yeasts.</title>
        <authorList>
            <consortium name="DOE Joint Genome Institute"/>
            <person name="Riley R."/>
            <person name="Haridas S."/>
            <person name="Wolfe K.H."/>
            <person name="Lopes M.R."/>
            <person name="Hittinger C.T."/>
            <person name="Goker M."/>
            <person name="Salamov A."/>
            <person name="Wisecaver J."/>
            <person name="Long T.M."/>
            <person name="Aerts A.L."/>
            <person name="Barry K."/>
            <person name="Choi C."/>
            <person name="Clum A."/>
            <person name="Coughlan A.Y."/>
            <person name="Deshpande S."/>
            <person name="Douglass A.P."/>
            <person name="Hanson S.J."/>
            <person name="Klenk H.-P."/>
            <person name="Labutti K."/>
            <person name="Lapidus A."/>
            <person name="Lindquist E."/>
            <person name="Lipzen A."/>
            <person name="Meier-Kolthoff J.P."/>
            <person name="Ohm R.A."/>
            <person name="Otillar R.P."/>
            <person name="Pangilinan J."/>
            <person name="Peng Y."/>
            <person name="Rokas A."/>
            <person name="Rosa C.A."/>
            <person name="Scheuner C."/>
            <person name="Sibirny A.A."/>
            <person name="Slot J.C."/>
            <person name="Stielow J.B."/>
            <person name="Sun H."/>
            <person name="Kurtzman C.P."/>
            <person name="Blackwell M."/>
            <person name="Grigoriev I.V."/>
            <person name="Jeffries T.W."/>
        </authorList>
    </citation>
    <scope>NUCLEOTIDE SEQUENCE [LARGE SCALE GENOMIC DNA]</scope>
    <source>
        <strain evidence="2">NRRL Y-17324</strain>
    </source>
</reference>
<evidence type="ECO:0000313" key="1">
    <source>
        <dbReference type="EMBL" id="ODV82017.1"/>
    </source>
</evidence>
<dbReference type="EMBL" id="KV453909">
    <property type="protein sequence ID" value="ODV82017.1"/>
    <property type="molecule type" value="Genomic_DNA"/>
</dbReference>
<keyword evidence="2" id="KW-1185">Reference proteome</keyword>
<sequence>MKASAKATKPKPLKPLAQSFGWIKQLEYIDINLNNSRKLIQNLDNLSNSTTGLVNDVDMKVNGGMIGVQRVKAALDWLD</sequence>
<dbReference type="Proteomes" id="UP000094285">
    <property type="component" value="Unassembled WGS sequence"/>
</dbReference>
<dbReference type="GeneID" id="30982972"/>
<organism evidence="1 2">
    <name type="scientific">Suhomyces tanzawaensis NRRL Y-17324</name>
    <dbReference type="NCBI Taxonomy" id="984487"/>
    <lineage>
        <taxon>Eukaryota</taxon>
        <taxon>Fungi</taxon>
        <taxon>Dikarya</taxon>
        <taxon>Ascomycota</taxon>
        <taxon>Saccharomycotina</taxon>
        <taxon>Pichiomycetes</taxon>
        <taxon>Debaryomycetaceae</taxon>
        <taxon>Suhomyces</taxon>
    </lineage>
</organism>
<dbReference type="AlphaFoldDB" id="A0A1E4SRE8"/>
<gene>
    <name evidence="1" type="ORF">CANTADRAFT_4065</name>
</gene>
<dbReference type="OrthoDB" id="4089805at2759"/>
<evidence type="ECO:0000313" key="2">
    <source>
        <dbReference type="Proteomes" id="UP000094285"/>
    </source>
</evidence>